<dbReference type="EMBL" id="BPLR01005937">
    <property type="protein sequence ID" value="GIY06205.1"/>
    <property type="molecule type" value="Genomic_DNA"/>
</dbReference>
<evidence type="ECO:0000313" key="2">
    <source>
        <dbReference type="Proteomes" id="UP001054945"/>
    </source>
</evidence>
<comment type="caution">
    <text evidence="1">The sequence shown here is derived from an EMBL/GenBank/DDBJ whole genome shotgun (WGS) entry which is preliminary data.</text>
</comment>
<protein>
    <submittedName>
        <fullName evidence="1">Uncharacterized protein</fullName>
    </submittedName>
</protein>
<name>A0AAV4QAS0_CAEEX</name>
<organism evidence="1 2">
    <name type="scientific">Caerostris extrusa</name>
    <name type="common">Bark spider</name>
    <name type="synonym">Caerostris bankana</name>
    <dbReference type="NCBI Taxonomy" id="172846"/>
    <lineage>
        <taxon>Eukaryota</taxon>
        <taxon>Metazoa</taxon>
        <taxon>Ecdysozoa</taxon>
        <taxon>Arthropoda</taxon>
        <taxon>Chelicerata</taxon>
        <taxon>Arachnida</taxon>
        <taxon>Araneae</taxon>
        <taxon>Araneomorphae</taxon>
        <taxon>Entelegynae</taxon>
        <taxon>Araneoidea</taxon>
        <taxon>Araneidae</taxon>
        <taxon>Caerostris</taxon>
    </lineage>
</organism>
<accession>A0AAV4QAS0</accession>
<sequence>MCRQSESFHQDHLNLCELMNHFTNAEVGDVHIVYDIVNKNGCAVVPLCHEMFVTDCGFNTVGLHRMGNFGTEYLGNNGLERHSLHGCSLRSSTGFHPQ</sequence>
<reference evidence="1 2" key="1">
    <citation type="submission" date="2021-06" db="EMBL/GenBank/DDBJ databases">
        <title>Caerostris extrusa draft genome.</title>
        <authorList>
            <person name="Kono N."/>
            <person name="Arakawa K."/>
        </authorList>
    </citation>
    <scope>NUCLEOTIDE SEQUENCE [LARGE SCALE GENOMIC DNA]</scope>
</reference>
<gene>
    <name evidence="1" type="ORF">CEXT_41011</name>
</gene>
<keyword evidence="2" id="KW-1185">Reference proteome</keyword>
<proteinExistence type="predicted"/>
<dbReference type="Proteomes" id="UP001054945">
    <property type="component" value="Unassembled WGS sequence"/>
</dbReference>
<dbReference type="AlphaFoldDB" id="A0AAV4QAS0"/>
<evidence type="ECO:0000313" key="1">
    <source>
        <dbReference type="EMBL" id="GIY06205.1"/>
    </source>
</evidence>